<dbReference type="GO" id="GO:0008270">
    <property type="term" value="F:zinc ion binding"/>
    <property type="evidence" value="ECO:0007669"/>
    <property type="project" value="InterPro"/>
</dbReference>
<dbReference type="InterPro" id="IPR000834">
    <property type="entry name" value="Peptidase_M14"/>
</dbReference>
<dbReference type="SUPFAM" id="SSF53187">
    <property type="entry name" value="Zn-dependent exopeptidases"/>
    <property type="match status" value="1"/>
</dbReference>
<keyword evidence="6" id="KW-0482">Metalloprotease</keyword>
<keyword evidence="4" id="KW-0378">Hydrolase</keyword>
<evidence type="ECO:0000259" key="9">
    <source>
        <dbReference type="PROSITE" id="PS52035"/>
    </source>
</evidence>
<evidence type="ECO:0000256" key="5">
    <source>
        <dbReference type="ARBA" id="ARBA00022833"/>
    </source>
</evidence>
<proteinExistence type="inferred from homology"/>
<protein>
    <submittedName>
        <fullName evidence="10">Peptidase M14, carboxypeptidase A</fullName>
    </submittedName>
</protein>
<dbReference type="eggNOG" id="COG2866">
    <property type="taxonomic scope" value="Bacteria"/>
</dbReference>
<keyword evidence="5" id="KW-0862">Zinc</keyword>
<keyword evidence="3" id="KW-0645">Protease</keyword>
<dbReference type="GO" id="GO:0006508">
    <property type="term" value="P:proteolysis"/>
    <property type="evidence" value="ECO:0007669"/>
    <property type="project" value="UniProtKB-KW"/>
</dbReference>
<dbReference type="Gene3D" id="3.40.630.10">
    <property type="entry name" value="Zn peptidases"/>
    <property type="match status" value="1"/>
</dbReference>
<dbReference type="PATRIC" id="fig|745411.4.peg.363"/>
<evidence type="ECO:0000256" key="3">
    <source>
        <dbReference type="ARBA" id="ARBA00022670"/>
    </source>
</evidence>
<keyword evidence="10" id="KW-0121">Carboxypeptidase</keyword>
<sequence>MKFSIPLLMLPALALAQPTADYFPGETFDAAKPTPESVLGFGIGDWHLRFDQQQAYLAKLAQQSDRIKPISIGRTTEQREQVLLAISSPQNLKDLDAIRQAHLQVRDGKRDPKLPAIVWLGYSVHGDEPSGANAAPLVAYWLAASQDQKVKAILDNTIVLIDPALNPDGMDRYANFANNQQGRHNSDSLSHRSRWQDFPAGRLSHYGFDLNRDWLLLTHPASQNRIRFWQQWMPQVFGDFHEMGPHGTFFFQPGVASRVNPLTPKENQAITKELAKDVAKGLDQQGRLYYTGESFDDFYWGKASSYGDAMGAIGILYEQARARGQRVATPFGDMTFTFTIENQLTASRQLLAGVLRNKERLADYQAAFFKDARKAAASDKIKGLVLKNPGDQARLDDLARVLTSHGIAVNQLGKDLELDGQKLKAGRDLYLSLDQPQYRLIKSVFGTATDFEDNTFYDVSAWNLGYAYNIQALAVGSWDNGASLAGQPWAPAKKVPPKVTPAYAWAFDWADSRAPALLADLLRADVKVFSLGSASDNGQVRLKAGDMLIPAGAQQPQGLLATLAELSARHGIALKAMDSGLSQSGADLGSPGLQRVKAPKLGLLVGRDIHAQRAGGAWQSLDTQAGVEVTLLEDSVLPWLDLGEFTHLLVPASAPLALNGAQGARLKRWVEQGGRLILMTDAVAWGVQQGLLNAELADDQARLAQFPTDQLSYADRDSHRAQTLIAGTQVLADLDSSHPLNFGLGSKRLPLMRDHEVMLAEVKGPFSVLARYDAKPLLAGFMAQPNRDALAGTPAAIAQHLGRGSVVAFLDDVSFRGIQRGSERWLSNALYFDF</sequence>
<reference evidence="10 11" key="1">
    <citation type="journal article" date="2012" name="J. Bacteriol.">
        <title>Genome Sequence of Gallaecimonas xiamenensis Type Strain 3-C-1.</title>
        <authorList>
            <person name="Lai Q."/>
            <person name="Wang L."/>
            <person name="Wang W."/>
            <person name="Shao Z."/>
        </authorList>
    </citation>
    <scope>NUCLEOTIDE SEQUENCE [LARGE SCALE GENOMIC DNA]</scope>
    <source>
        <strain evidence="10 11">3-C-1</strain>
    </source>
</reference>
<feature type="signal peptide" evidence="8">
    <location>
        <begin position="1"/>
        <end position="16"/>
    </location>
</feature>
<keyword evidence="8" id="KW-0732">Signal</keyword>
<dbReference type="Pfam" id="PF00246">
    <property type="entry name" value="Peptidase_M14"/>
    <property type="match status" value="1"/>
</dbReference>
<dbReference type="SUPFAM" id="SSF52317">
    <property type="entry name" value="Class I glutamine amidotransferase-like"/>
    <property type="match status" value="1"/>
</dbReference>
<evidence type="ECO:0000256" key="6">
    <source>
        <dbReference type="ARBA" id="ARBA00023049"/>
    </source>
</evidence>
<dbReference type="InterPro" id="IPR029062">
    <property type="entry name" value="Class_I_gatase-like"/>
</dbReference>
<evidence type="ECO:0000256" key="4">
    <source>
        <dbReference type="ARBA" id="ARBA00022801"/>
    </source>
</evidence>
<evidence type="ECO:0000256" key="8">
    <source>
        <dbReference type="SAM" id="SignalP"/>
    </source>
</evidence>
<evidence type="ECO:0000313" key="10">
    <source>
        <dbReference type="EMBL" id="EKE77518.1"/>
    </source>
</evidence>
<dbReference type="AlphaFoldDB" id="K2JQC2"/>
<dbReference type="PROSITE" id="PS52035">
    <property type="entry name" value="PEPTIDASE_M14"/>
    <property type="match status" value="1"/>
</dbReference>
<dbReference type="GO" id="GO:0004181">
    <property type="term" value="F:metallocarboxypeptidase activity"/>
    <property type="evidence" value="ECO:0007669"/>
    <property type="project" value="InterPro"/>
</dbReference>
<comment type="caution">
    <text evidence="7">Lacks conserved residue(s) required for the propagation of feature annotation.</text>
</comment>
<comment type="caution">
    <text evidence="10">The sequence shown here is derived from an EMBL/GenBank/DDBJ whole genome shotgun (WGS) entry which is preliminary data.</text>
</comment>
<comment type="similarity">
    <text evidence="2 7">Belongs to the peptidase M14 family.</text>
</comment>
<dbReference type="PANTHER" id="PTHR11705">
    <property type="entry name" value="PROTEASE FAMILY M14 CARBOXYPEPTIDASE A,B"/>
    <property type="match status" value="1"/>
</dbReference>
<name>K2JQC2_9GAMM</name>
<accession>K2JQC2</accession>
<dbReference type="GO" id="GO:0005615">
    <property type="term" value="C:extracellular space"/>
    <property type="evidence" value="ECO:0007669"/>
    <property type="project" value="TreeGrafter"/>
</dbReference>
<feature type="domain" description="Peptidase M14" evidence="9">
    <location>
        <begin position="46"/>
        <end position="335"/>
    </location>
</feature>
<dbReference type="PANTHER" id="PTHR11705:SF143">
    <property type="entry name" value="SLL0236 PROTEIN"/>
    <property type="match status" value="1"/>
</dbReference>
<dbReference type="RefSeq" id="WP_008482521.1">
    <property type="nucleotide sequence ID" value="NZ_AMRI01000002.1"/>
</dbReference>
<dbReference type="EMBL" id="AMRI01000002">
    <property type="protein sequence ID" value="EKE77518.1"/>
    <property type="molecule type" value="Genomic_DNA"/>
</dbReference>
<evidence type="ECO:0000256" key="2">
    <source>
        <dbReference type="ARBA" id="ARBA00005988"/>
    </source>
</evidence>
<evidence type="ECO:0000313" key="11">
    <source>
        <dbReference type="Proteomes" id="UP000006755"/>
    </source>
</evidence>
<evidence type="ECO:0000256" key="7">
    <source>
        <dbReference type="PROSITE-ProRule" id="PRU01379"/>
    </source>
</evidence>
<comment type="cofactor">
    <cofactor evidence="1">
        <name>Zn(2+)</name>
        <dbReference type="ChEBI" id="CHEBI:29105"/>
    </cofactor>
</comment>
<dbReference type="STRING" id="745411.B3C1_01865"/>
<dbReference type="Proteomes" id="UP000006755">
    <property type="component" value="Unassembled WGS sequence"/>
</dbReference>
<keyword evidence="11" id="KW-1185">Reference proteome</keyword>
<dbReference type="SMART" id="SM00631">
    <property type="entry name" value="Zn_pept"/>
    <property type="match status" value="1"/>
</dbReference>
<gene>
    <name evidence="10" type="ORF">B3C1_01865</name>
</gene>
<evidence type="ECO:0000256" key="1">
    <source>
        <dbReference type="ARBA" id="ARBA00001947"/>
    </source>
</evidence>
<feature type="chain" id="PRO_5003859383" evidence="8">
    <location>
        <begin position="17"/>
        <end position="834"/>
    </location>
</feature>
<organism evidence="10 11">
    <name type="scientific">Gallaecimonas xiamenensis 3-C-1</name>
    <dbReference type="NCBI Taxonomy" id="745411"/>
    <lineage>
        <taxon>Bacteria</taxon>
        <taxon>Pseudomonadati</taxon>
        <taxon>Pseudomonadota</taxon>
        <taxon>Gammaproteobacteria</taxon>
        <taxon>Enterobacterales</taxon>
        <taxon>Gallaecimonadaceae</taxon>
        <taxon>Gallaecimonas</taxon>
    </lineage>
</organism>